<feature type="signal peptide" evidence="1">
    <location>
        <begin position="1"/>
        <end position="25"/>
    </location>
</feature>
<keyword evidence="5" id="KW-1185">Reference proteome</keyword>
<name>A0A4S8F3X3_9BURK</name>
<keyword evidence="1" id="KW-0732">Signal</keyword>
<feature type="domain" description="IPTL-CTERM protein sorting" evidence="3">
    <location>
        <begin position="448"/>
        <end position="472"/>
    </location>
</feature>
<feature type="domain" description="DUF11" evidence="2">
    <location>
        <begin position="304"/>
        <end position="415"/>
    </location>
</feature>
<comment type="caution">
    <text evidence="4">The sequence shown here is derived from an EMBL/GenBank/DDBJ whole genome shotgun (WGS) entry which is preliminary data.</text>
</comment>
<dbReference type="InterPro" id="IPR001434">
    <property type="entry name" value="OmcB-like_DUF11"/>
</dbReference>
<evidence type="ECO:0000259" key="3">
    <source>
        <dbReference type="Pfam" id="PF18203"/>
    </source>
</evidence>
<gene>
    <name evidence="4" type="ORF">E9531_08685</name>
</gene>
<accession>A0A4S8F3X3</accession>
<dbReference type="InterPro" id="IPR026442">
    <property type="entry name" value="IPTL_CTERM"/>
</dbReference>
<dbReference type="Proteomes" id="UP000308917">
    <property type="component" value="Unassembled WGS sequence"/>
</dbReference>
<dbReference type="Pfam" id="PF18203">
    <property type="entry name" value="IPTL-CTERM"/>
    <property type="match status" value="1"/>
</dbReference>
<evidence type="ECO:0000313" key="5">
    <source>
        <dbReference type="Proteomes" id="UP000308917"/>
    </source>
</evidence>
<evidence type="ECO:0000259" key="2">
    <source>
        <dbReference type="Pfam" id="PF01345"/>
    </source>
</evidence>
<dbReference type="OrthoDB" id="8798849at2"/>
<sequence>MSFKNRWLVGGLLGIALLFSGVVQAQNVMILTTGGRDTNTSDPENRYMPAIVDEYADPLSFANFANGVDQCDNVTQQITNPVTNQTKFVTCNQLELVNSTPMSANFFDAGYDLLVVASAYTTIDPADWAVIEDAVATRKVRGVVLYIDSVNATNRLLIPNLISASMGVTVGVGSAFGSGSHYFPLNTDADAQSYFSALPRMELNTGFSVYSGVPSHLALYGGVAGAATDGTVSLTDPTTSAAAVFVTHAESFSGAGACVFGIPDIGWGASPTGHNTGKLGEAFFSVFNDATGPCAAALASPPVLRIEKTTTANPAIAPVNGSVVPYAVAVSNTGTSTALNIVVTDPAPAGMTFGTWHCVVQTPGNPAAVCPTGLPTSGDLNAVISALPAGAELLFTVDATILDNTQNLTNTATLTLPAGATCDGGASPCLSQVMLPSAGSGSATGTVTPVPTLSHAMLVLLAGMMAYLGMRRTLSRESNLA</sequence>
<feature type="chain" id="PRO_5020868252" evidence="1">
    <location>
        <begin position="26"/>
        <end position="481"/>
    </location>
</feature>
<dbReference type="NCBIfam" id="TIGR01451">
    <property type="entry name" value="B_ant_repeat"/>
    <property type="match status" value="1"/>
</dbReference>
<evidence type="ECO:0000256" key="1">
    <source>
        <dbReference type="SAM" id="SignalP"/>
    </source>
</evidence>
<dbReference type="InterPro" id="IPR047589">
    <property type="entry name" value="DUF11_rpt"/>
</dbReference>
<organism evidence="4 5">
    <name type="scientific">Lampropedia puyangensis</name>
    <dbReference type="NCBI Taxonomy" id="1330072"/>
    <lineage>
        <taxon>Bacteria</taxon>
        <taxon>Pseudomonadati</taxon>
        <taxon>Pseudomonadota</taxon>
        <taxon>Betaproteobacteria</taxon>
        <taxon>Burkholderiales</taxon>
        <taxon>Comamonadaceae</taxon>
        <taxon>Lampropedia</taxon>
    </lineage>
</organism>
<dbReference type="EMBL" id="STFG01000007">
    <property type="protein sequence ID" value="THU02058.1"/>
    <property type="molecule type" value="Genomic_DNA"/>
</dbReference>
<dbReference type="Pfam" id="PF01345">
    <property type="entry name" value="DUF11"/>
    <property type="match status" value="1"/>
</dbReference>
<proteinExistence type="predicted"/>
<dbReference type="AlphaFoldDB" id="A0A4S8F3X3"/>
<dbReference type="NCBIfam" id="TIGR04174">
    <property type="entry name" value="IPTL_CTERM"/>
    <property type="match status" value="1"/>
</dbReference>
<protein>
    <submittedName>
        <fullName evidence="4">IPTL-CTERM sorting domain-containing protein</fullName>
    </submittedName>
</protein>
<evidence type="ECO:0000313" key="4">
    <source>
        <dbReference type="EMBL" id="THU02058.1"/>
    </source>
</evidence>
<reference evidence="4 5" key="1">
    <citation type="journal article" date="2015" name="Antonie Van Leeuwenhoek">
        <title>Lampropedia puyangensis sp. nov., isolated from symptomatic bark of Populus ? euramericana canker and emended description of Lampropedia hyalina (Ehrenberg 1832) Lee et al. 2004.</title>
        <authorList>
            <person name="Li Y."/>
            <person name="Wang T."/>
            <person name="Piao C.G."/>
            <person name="Wang L.F."/>
            <person name="Tian G.Z."/>
            <person name="Zhu T.H."/>
            <person name="Guo M.W."/>
        </authorList>
    </citation>
    <scope>NUCLEOTIDE SEQUENCE [LARGE SCALE GENOMIC DNA]</scope>
    <source>
        <strain evidence="4 5">2-bin</strain>
    </source>
</reference>